<evidence type="ECO:0000256" key="2">
    <source>
        <dbReference type="SAM" id="Phobius"/>
    </source>
</evidence>
<dbReference type="Gene3D" id="3.40.190.10">
    <property type="entry name" value="Periplasmic binding protein-like II"/>
    <property type="match status" value="2"/>
</dbReference>
<proteinExistence type="predicted"/>
<protein>
    <submittedName>
        <fullName evidence="3">ABC transporter substrate-binding protein</fullName>
    </submittedName>
</protein>
<gene>
    <name evidence="3" type="ORF">DSLASN_13710</name>
</gene>
<organism evidence="3 4">
    <name type="scientific">Desulfoluna limicola</name>
    <dbReference type="NCBI Taxonomy" id="2810562"/>
    <lineage>
        <taxon>Bacteria</taxon>
        <taxon>Pseudomonadati</taxon>
        <taxon>Thermodesulfobacteriota</taxon>
        <taxon>Desulfobacteria</taxon>
        <taxon>Desulfobacterales</taxon>
        <taxon>Desulfolunaceae</taxon>
        <taxon>Desulfoluna</taxon>
    </lineage>
</organism>
<keyword evidence="1" id="KW-0732">Signal</keyword>
<accession>A0ABM7PET0</accession>
<dbReference type="EMBL" id="AP024488">
    <property type="protein sequence ID" value="BCS95739.1"/>
    <property type="molecule type" value="Genomic_DNA"/>
</dbReference>
<keyword evidence="4" id="KW-1185">Reference proteome</keyword>
<dbReference type="SUPFAM" id="SSF53850">
    <property type="entry name" value="Periplasmic binding protein-like II"/>
    <property type="match status" value="1"/>
</dbReference>
<evidence type="ECO:0000313" key="3">
    <source>
        <dbReference type="EMBL" id="BCS95739.1"/>
    </source>
</evidence>
<evidence type="ECO:0000256" key="1">
    <source>
        <dbReference type="ARBA" id="ARBA00022729"/>
    </source>
</evidence>
<name>A0ABM7PET0_9BACT</name>
<feature type="transmembrane region" description="Helical" evidence="2">
    <location>
        <begin position="21"/>
        <end position="42"/>
    </location>
</feature>
<dbReference type="PANTHER" id="PTHR30006:SF25">
    <property type="entry name" value="PHOSPHOGLYCERATE TRANSPORT REGULATORY PROTEIN PGTC"/>
    <property type="match status" value="1"/>
</dbReference>
<evidence type="ECO:0000313" key="4">
    <source>
        <dbReference type="Proteomes" id="UP001320148"/>
    </source>
</evidence>
<keyword evidence="2" id="KW-0812">Transmembrane</keyword>
<keyword evidence="2" id="KW-0472">Membrane</keyword>
<keyword evidence="2" id="KW-1133">Transmembrane helix</keyword>
<dbReference type="PANTHER" id="PTHR30006">
    <property type="entry name" value="THIAMINE-BINDING PERIPLASMIC PROTEIN-RELATED"/>
    <property type="match status" value="1"/>
</dbReference>
<reference evidence="3 4" key="1">
    <citation type="submission" date="2021-02" db="EMBL/GenBank/DDBJ databases">
        <title>Complete genome of Desulfoluna sp. strain ASN36.</title>
        <authorList>
            <person name="Takahashi A."/>
            <person name="Kojima H."/>
            <person name="Fukui M."/>
        </authorList>
    </citation>
    <scope>NUCLEOTIDE SEQUENCE [LARGE SCALE GENOMIC DNA]</scope>
    <source>
        <strain evidence="3 4">ASN36</strain>
    </source>
</reference>
<dbReference type="Pfam" id="PF13343">
    <property type="entry name" value="SBP_bac_6"/>
    <property type="match status" value="1"/>
</dbReference>
<dbReference type="Proteomes" id="UP001320148">
    <property type="component" value="Chromosome"/>
</dbReference>
<sequence>MPQSGCALAESFCGPPYKMRLLLRILILICCLVPFLTGSVSASEALKKTRQLEVITSFPPEFYTPFVTAFSQRYPDIQVLTLNKKTTASLAEIKRGNPRKFDIFWSSSPDAFAILKAENALRQLSRGRRHEALSIDGVNLDDPDGYFMGFSLSGVGWMWNPAYLEKEGLPIPGQWQDLTDPIYYGHLAMSTPSRSGTTHLIVEGLLQDQGWEKGWGMLLRMAVNLRTVSARSFSVPEGLINGRFGVGLGIDFLAQSRKELGFRYGDPVYLAPAGIAVLSNGKNPAGAELFIDFILSPEGQAILLAPAVSRLPVSRELHLKGEEPELFKMIRDNHSKPYDAVLSQSRYHLVNQLFDRMITYRLPERRKLWKRFLSLEKQAVSMGLVHWPVKEALIPLLTEVPVTEEQSRTPEFTTLFTLASRGSARGREQRKQIQSWETFLSRRLAQAKELLDKAEFDLKARRR</sequence>